<evidence type="ECO:0000313" key="3">
    <source>
        <dbReference type="EMBL" id="MPL70558.1"/>
    </source>
</evidence>
<dbReference type="InterPro" id="IPR037079">
    <property type="entry name" value="AF2212/PG0164-like_sf"/>
</dbReference>
<dbReference type="Pfam" id="PF13376">
    <property type="entry name" value="OmdA"/>
    <property type="match status" value="1"/>
</dbReference>
<comment type="caution">
    <text evidence="3">The sequence shown here is derived from an EMBL/GenBank/DDBJ whole genome shotgun (WGS) entry which is preliminary data.</text>
</comment>
<protein>
    <recommendedName>
        <fullName evidence="2">YdhG-like domain-containing protein</fullName>
    </recommendedName>
</protein>
<name>A0A644TU90_9ZZZZ</name>
<dbReference type="Pfam" id="PF08818">
    <property type="entry name" value="DUF1801"/>
    <property type="match status" value="1"/>
</dbReference>
<dbReference type="AlphaFoldDB" id="A0A644TU90"/>
<organism evidence="3">
    <name type="scientific">bioreactor metagenome</name>
    <dbReference type="NCBI Taxonomy" id="1076179"/>
    <lineage>
        <taxon>unclassified sequences</taxon>
        <taxon>metagenomes</taxon>
        <taxon>ecological metagenomes</taxon>
    </lineage>
</organism>
<reference evidence="3" key="1">
    <citation type="submission" date="2019-08" db="EMBL/GenBank/DDBJ databases">
        <authorList>
            <person name="Kucharzyk K."/>
            <person name="Murdoch R.W."/>
            <person name="Higgins S."/>
            <person name="Loffler F."/>
        </authorList>
    </citation>
    <scope>NUCLEOTIDE SEQUENCE</scope>
</reference>
<dbReference type="InterPro" id="IPR015018">
    <property type="entry name" value="DUF1905"/>
</dbReference>
<sequence length="294" mass="32937">MEKELSFEAVIKTNEKGAGGAYIEFPFDTEEVFGKRGRIKVVCFFDGLEYRGSLVRMGSPGHIVGLRKDIMAAIGKMPGHRVRVRISEDLEDRVVIVPEELRDALEKAGQLEAYKALSFTKQKEYASLIGGARKEETRRNRLARVIEALGPKTPGRSPIATYIEDFQGIKRTRLEKIYALIKSEAPRATEKLSYGMPTFYLHENLVHFAAQTKHLGFYPSSSGIAAYEAELGSFAYSKGAVQFPYDKDLPEALIRKMVRFKVQEVEEKRRNKALAKKGSGLGVEDSIGAKKQKI</sequence>
<evidence type="ECO:0000259" key="2">
    <source>
        <dbReference type="Pfam" id="PF08818"/>
    </source>
</evidence>
<evidence type="ECO:0000256" key="1">
    <source>
        <dbReference type="SAM" id="MobiDB-lite"/>
    </source>
</evidence>
<proteinExistence type="predicted"/>
<dbReference type="SUPFAM" id="SSF159888">
    <property type="entry name" value="YdhG-like"/>
    <property type="match status" value="1"/>
</dbReference>
<dbReference type="Gene3D" id="2.40.30.100">
    <property type="entry name" value="AF2212/PG0164-like"/>
    <property type="match status" value="1"/>
</dbReference>
<accession>A0A644TU90</accession>
<dbReference type="EMBL" id="VSSQ01000053">
    <property type="protein sequence ID" value="MPL70558.1"/>
    <property type="molecule type" value="Genomic_DNA"/>
</dbReference>
<feature type="region of interest" description="Disordered" evidence="1">
    <location>
        <begin position="272"/>
        <end position="294"/>
    </location>
</feature>
<dbReference type="InterPro" id="IPR014922">
    <property type="entry name" value="YdhG-like"/>
</dbReference>
<gene>
    <name evidence="3" type="ORF">SDC9_16315</name>
</gene>
<dbReference type="SUPFAM" id="SSF141694">
    <property type="entry name" value="AF2212/PG0164-like"/>
    <property type="match status" value="1"/>
</dbReference>
<dbReference type="Pfam" id="PF08922">
    <property type="entry name" value="DUF1905"/>
    <property type="match status" value="1"/>
</dbReference>
<feature type="domain" description="YdhG-like" evidence="2">
    <location>
        <begin position="170"/>
        <end position="261"/>
    </location>
</feature>
<dbReference type="Gene3D" id="3.90.1150.200">
    <property type="match status" value="1"/>
</dbReference>